<dbReference type="InterPro" id="IPR001261">
    <property type="entry name" value="ArgE/DapE_CS"/>
</dbReference>
<reference evidence="6" key="1">
    <citation type="submission" date="2019-08" db="EMBL/GenBank/DDBJ databases">
        <authorList>
            <person name="Kucharzyk K."/>
            <person name="Murdoch R.W."/>
            <person name="Higgins S."/>
            <person name="Loffler F."/>
        </authorList>
    </citation>
    <scope>NUCLEOTIDE SEQUENCE</scope>
</reference>
<evidence type="ECO:0000259" key="5">
    <source>
        <dbReference type="Pfam" id="PF07687"/>
    </source>
</evidence>
<dbReference type="PANTHER" id="PTHR43808:SF31">
    <property type="entry name" value="N-ACETYL-L-CITRULLINE DEACETYLASE"/>
    <property type="match status" value="1"/>
</dbReference>
<dbReference type="Pfam" id="PF07687">
    <property type="entry name" value="M20_dimer"/>
    <property type="match status" value="1"/>
</dbReference>
<evidence type="ECO:0000256" key="4">
    <source>
        <dbReference type="ARBA" id="ARBA00022833"/>
    </source>
</evidence>
<dbReference type="GO" id="GO:0008777">
    <property type="term" value="F:acetylornithine deacetylase activity"/>
    <property type="evidence" value="ECO:0007669"/>
    <property type="project" value="TreeGrafter"/>
</dbReference>
<dbReference type="InterPro" id="IPR036264">
    <property type="entry name" value="Bact_exopeptidase_dim_dom"/>
</dbReference>
<dbReference type="GO" id="GO:0006526">
    <property type="term" value="P:L-arginine biosynthetic process"/>
    <property type="evidence" value="ECO:0007669"/>
    <property type="project" value="TreeGrafter"/>
</dbReference>
<organism evidence="6">
    <name type="scientific">bioreactor metagenome</name>
    <dbReference type="NCBI Taxonomy" id="1076179"/>
    <lineage>
        <taxon>unclassified sequences</taxon>
        <taxon>metagenomes</taxon>
        <taxon>ecological metagenomes</taxon>
    </lineage>
</organism>
<evidence type="ECO:0000313" key="6">
    <source>
        <dbReference type="EMBL" id="MPL55716.1"/>
    </source>
</evidence>
<evidence type="ECO:0000256" key="2">
    <source>
        <dbReference type="ARBA" id="ARBA00022723"/>
    </source>
</evidence>
<dbReference type="EMBL" id="VSSQ01000002">
    <property type="protein sequence ID" value="MPL55716.1"/>
    <property type="molecule type" value="Genomic_DNA"/>
</dbReference>
<dbReference type="InterPro" id="IPR011650">
    <property type="entry name" value="Peptidase_M20_dimer"/>
</dbReference>
<dbReference type="Gene3D" id="3.40.630.10">
    <property type="entry name" value="Zn peptidases"/>
    <property type="match status" value="1"/>
</dbReference>
<dbReference type="Pfam" id="PF01546">
    <property type="entry name" value="Peptidase_M20"/>
    <property type="match status" value="1"/>
</dbReference>
<comment type="cofactor">
    <cofactor evidence="1">
        <name>Zn(2+)</name>
        <dbReference type="ChEBI" id="CHEBI:29105"/>
    </cofactor>
</comment>
<dbReference type="GO" id="GO:0046872">
    <property type="term" value="F:metal ion binding"/>
    <property type="evidence" value="ECO:0007669"/>
    <property type="project" value="UniProtKB-KW"/>
</dbReference>
<dbReference type="EC" id="3.5.1.-" evidence="6"/>
<protein>
    <submittedName>
        <fullName evidence="6">N-acetyl-lysine deacetylase</fullName>
        <ecNumber evidence="6">3.5.1.-</ecNumber>
    </submittedName>
</protein>
<keyword evidence="3 6" id="KW-0378">Hydrolase</keyword>
<dbReference type="InterPro" id="IPR002933">
    <property type="entry name" value="Peptidase_M20"/>
</dbReference>
<evidence type="ECO:0000256" key="1">
    <source>
        <dbReference type="ARBA" id="ARBA00001947"/>
    </source>
</evidence>
<dbReference type="SUPFAM" id="SSF53187">
    <property type="entry name" value="Zn-dependent exopeptidases"/>
    <property type="match status" value="1"/>
</dbReference>
<dbReference type="PANTHER" id="PTHR43808">
    <property type="entry name" value="ACETYLORNITHINE DEACETYLASE"/>
    <property type="match status" value="1"/>
</dbReference>
<gene>
    <name evidence="6" type="primary">lysK_1</name>
    <name evidence="6" type="ORF">SDC9_01196</name>
</gene>
<name>A0A644SM92_9ZZZZ</name>
<sequence length="366" mass="40683">MKTTEPVEQKSPNNFLELGENAVELLKNLISIPSFSKEEDKTADLIEKYLREKGVKTNREKNNIWAFNHNFSTEKPTILLNSHHDTVRPNSGYTLDPFTPIVKDGKLYGLGSNDAGGALVSLMATFLYFYNAKDLKYNFIYAATAEEENSGLDGVESVLPHFGNLEFAIVGEPTEMQMAIAEKGLMVVDCEASGTSSHAAHPNDDNAIYNAIKDIEWIKNYQFPNKSEILGDVKMTVTVINAGKLHNMVPNTCTFTIDVRTTDQYTNREVLEIIRENIKSKAEARSFRLNSSSISVEHPIVKAGLELGRTTYGSPTTSDQAVIPFPSLKMGPGLSARSHSSDEFIYVDEILEGVKIYIQLLSKIVF</sequence>
<evidence type="ECO:0000256" key="3">
    <source>
        <dbReference type="ARBA" id="ARBA00022801"/>
    </source>
</evidence>
<dbReference type="PROSITE" id="PS00758">
    <property type="entry name" value="ARGE_DAPE_CPG2_1"/>
    <property type="match status" value="1"/>
</dbReference>
<comment type="caution">
    <text evidence="6">The sequence shown here is derived from an EMBL/GenBank/DDBJ whole genome shotgun (WGS) entry which is preliminary data.</text>
</comment>
<keyword evidence="2" id="KW-0479">Metal-binding</keyword>
<accession>A0A644SM92</accession>
<dbReference type="SUPFAM" id="SSF55031">
    <property type="entry name" value="Bacterial exopeptidase dimerisation domain"/>
    <property type="match status" value="1"/>
</dbReference>
<dbReference type="CDD" id="cd05651">
    <property type="entry name" value="M20_ArgE_DapE-like"/>
    <property type="match status" value="1"/>
</dbReference>
<dbReference type="AlphaFoldDB" id="A0A644SM92"/>
<dbReference type="Gene3D" id="3.30.70.360">
    <property type="match status" value="1"/>
</dbReference>
<dbReference type="InterPro" id="IPR050072">
    <property type="entry name" value="Peptidase_M20A"/>
</dbReference>
<proteinExistence type="predicted"/>
<feature type="domain" description="Peptidase M20 dimerisation" evidence="5">
    <location>
        <begin position="180"/>
        <end position="283"/>
    </location>
</feature>
<keyword evidence="4" id="KW-0862">Zinc</keyword>